<feature type="transmembrane region" description="Helical" evidence="9">
    <location>
        <begin position="50"/>
        <end position="73"/>
    </location>
</feature>
<evidence type="ECO:0000256" key="3">
    <source>
        <dbReference type="ARBA" id="ARBA00022475"/>
    </source>
</evidence>
<dbReference type="PANTHER" id="PTHR33910:SF1">
    <property type="entry name" value="PROTEIN TRANSLOCASE SUBUNIT SECE"/>
    <property type="match status" value="1"/>
</dbReference>
<keyword evidence="6 9" id="KW-1133">Transmembrane helix</keyword>
<keyword evidence="11" id="KW-1185">Reference proteome</keyword>
<feature type="transmembrane region" description="Helical" evidence="9">
    <location>
        <begin position="21"/>
        <end position="38"/>
    </location>
</feature>
<dbReference type="GO" id="GO:0008320">
    <property type="term" value="F:protein transmembrane transporter activity"/>
    <property type="evidence" value="ECO:0007669"/>
    <property type="project" value="UniProtKB-UniRule"/>
</dbReference>
<dbReference type="GO" id="GO:0005886">
    <property type="term" value="C:plasma membrane"/>
    <property type="evidence" value="ECO:0007669"/>
    <property type="project" value="UniProtKB-UniRule"/>
</dbReference>
<dbReference type="GO" id="GO:0043952">
    <property type="term" value="P:protein transport by the Sec complex"/>
    <property type="evidence" value="ECO:0007669"/>
    <property type="project" value="UniProtKB-UniRule"/>
</dbReference>
<dbReference type="GO" id="GO:0009306">
    <property type="term" value="P:protein secretion"/>
    <property type="evidence" value="ECO:0007669"/>
    <property type="project" value="UniProtKB-UniRule"/>
</dbReference>
<dbReference type="PROSITE" id="PS01067">
    <property type="entry name" value="SECE_SEC61G"/>
    <property type="match status" value="1"/>
</dbReference>
<evidence type="ECO:0000256" key="4">
    <source>
        <dbReference type="ARBA" id="ARBA00022692"/>
    </source>
</evidence>
<keyword evidence="8 9" id="KW-0472">Membrane</keyword>
<dbReference type="HAMAP" id="MF_00422">
    <property type="entry name" value="SecE"/>
    <property type="match status" value="1"/>
</dbReference>
<dbReference type="InterPro" id="IPR001901">
    <property type="entry name" value="Translocase_SecE/Sec61-g"/>
</dbReference>
<evidence type="ECO:0000256" key="7">
    <source>
        <dbReference type="ARBA" id="ARBA00023010"/>
    </source>
</evidence>
<dbReference type="InterPro" id="IPR038379">
    <property type="entry name" value="SecE_sf"/>
</dbReference>
<comment type="function">
    <text evidence="9">Essential subunit of the Sec protein translocation channel SecYEG. Clamps together the 2 halves of SecY. May contact the channel plug during translocation.</text>
</comment>
<reference evidence="10 11" key="1">
    <citation type="submission" date="2015-05" db="EMBL/GenBank/DDBJ databases">
        <title>Genome sequencing and analysis of members of genus Stenotrophomonas.</title>
        <authorList>
            <person name="Patil P.P."/>
            <person name="Midha S."/>
            <person name="Patil P.B."/>
        </authorList>
    </citation>
    <scope>NUCLEOTIDE SEQUENCE [LARGE SCALE GENOMIC DNA]</scope>
    <source>
        <strain evidence="10 11">DSM 21508</strain>
    </source>
</reference>
<evidence type="ECO:0000256" key="5">
    <source>
        <dbReference type="ARBA" id="ARBA00022927"/>
    </source>
</evidence>
<protein>
    <recommendedName>
        <fullName evidence="9">Protein translocase subunit SecE</fullName>
    </recommendedName>
</protein>
<dbReference type="NCBIfam" id="TIGR00964">
    <property type="entry name" value="secE_bact"/>
    <property type="match status" value="1"/>
</dbReference>
<organism evidence="10 11">
    <name type="scientific">Stenotrophomonas chelatiphaga</name>
    <dbReference type="NCBI Taxonomy" id="517011"/>
    <lineage>
        <taxon>Bacteria</taxon>
        <taxon>Pseudomonadati</taxon>
        <taxon>Pseudomonadota</taxon>
        <taxon>Gammaproteobacteria</taxon>
        <taxon>Lysobacterales</taxon>
        <taxon>Lysobacteraceae</taxon>
        <taxon>Stenotrophomonas</taxon>
    </lineage>
</organism>
<comment type="subcellular location">
    <subcellularLocation>
        <location evidence="1">Membrane</location>
    </subcellularLocation>
</comment>
<evidence type="ECO:0000313" key="10">
    <source>
        <dbReference type="EMBL" id="KRG66688.1"/>
    </source>
</evidence>
<accession>A0A0R0CC15</accession>
<name>A0A0R0CC15_9GAMM</name>
<sequence>MNSKIEHSKDTSTSGGDLVKYVAAALLVLAGLFVWFWFSADSGRATQLGAWTAQIRALAVIAGLAGGIAVFMLTGKGRDTREFLSESRFELRKVVWPTRQEAIRMTWVVIVVVIILSLLLGGFDFVIQKLTQLFLSR</sequence>
<dbReference type="Gene3D" id="1.20.5.1030">
    <property type="entry name" value="Preprotein translocase secy subunit"/>
    <property type="match status" value="1"/>
</dbReference>
<proteinExistence type="inferred from homology"/>
<dbReference type="AlphaFoldDB" id="A0A0R0CC15"/>
<dbReference type="Proteomes" id="UP000051386">
    <property type="component" value="Unassembled WGS sequence"/>
</dbReference>
<feature type="transmembrane region" description="Helical" evidence="9">
    <location>
        <begin position="107"/>
        <end position="127"/>
    </location>
</feature>
<keyword evidence="7 9" id="KW-0811">Translocation</keyword>
<keyword evidence="3 9" id="KW-1003">Cell membrane</keyword>
<dbReference type="InterPro" id="IPR005807">
    <property type="entry name" value="SecE_bac"/>
</dbReference>
<evidence type="ECO:0000313" key="11">
    <source>
        <dbReference type="Proteomes" id="UP000051386"/>
    </source>
</evidence>
<keyword evidence="2 9" id="KW-0813">Transport</keyword>
<dbReference type="GO" id="GO:0006605">
    <property type="term" value="P:protein targeting"/>
    <property type="evidence" value="ECO:0007669"/>
    <property type="project" value="UniProtKB-UniRule"/>
</dbReference>
<dbReference type="GO" id="GO:0065002">
    <property type="term" value="P:intracellular protein transmembrane transport"/>
    <property type="evidence" value="ECO:0007669"/>
    <property type="project" value="UniProtKB-UniRule"/>
</dbReference>
<comment type="caution">
    <text evidence="10">The sequence shown here is derived from an EMBL/GenBank/DDBJ whole genome shotgun (WGS) entry which is preliminary data.</text>
</comment>
<evidence type="ECO:0000256" key="9">
    <source>
        <dbReference type="HAMAP-Rule" id="MF_00422"/>
    </source>
</evidence>
<keyword evidence="5 9" id="KW-0653">Protein transport</keyword>
<comment type="caution">
    <text evidence="9">Lacks conserved residue(s) required for the propagation of feature annotation.</text>
</comment>
<evidence type="ECO:0000256" key="2">
    <source>
        <dbReference type="ARBA" id="ARBA00022448"/>
    </source>
</evidence>
<dbReference type="PATRIC" id="fig|517011.3.peg.131"/>
<dbReference type="NCBIfam" id="NF004375">
    <property type="entry name" value="PRK05740.1-6"/>
    <property type="match status" value="1"/>
</dbReference>
<dbReference type="Pfam" id="PF00584">
    <property type="entry name" value="SecE"/>
    <property type="match status" value="1"/>
</dbReference>
<evidence type="ECO:0000256" key="8">
    <source>
        <dbReference type="ARBA" id="ARBA00023136"/>
    </source>
</evidence>
<comment type="subunit">
    <text evidence="9">Component of the Sec protein translocase complex. Heterotrimer consisting of SecY, SecE and SecG subunits. The heterotrimers can form oligomers, although 1 heterotrimer is thought to be able to translocate proteins. Interacts with the ribosome. Interacts with SecDF, and other proteins may be involved. Interacts with SecA.</text>
</comment>
<evidence type="ECO:0000256" key="1">
    <source>
        <dbReference type="ARBA" id="ARBA00004370"/>
    </source>
</evidence>
<evidence type="ECO:0000256" key="6">
    <source>
        <dbReference type="ARBA" id="ARBA00022989"/>
    </source>
</evidence>
<dbReference type="PRINTS" id="PR01650">
    <property type="entry name" value="SECETRNLCASE"/>
</dbReference>
<dbReference type="EMBL" id="LDJK01000107">
    <property type="protein sequence ID" value="KRG66688.1"/>
    <property type="molecule type" value="Genomic_DNA"/>
</dbReference>
<dbReference type="PANTHER" id="PTHR33910">
    <property type="entry name" value="PROTEIN TRANSLOCASE SUBUNIT SECE"/>
    <property type="match status" value="1"/>
</dbReference>
<dbReference type="RefSeq" id="WP_057687564.1">
    <property type="nucleotide sequence ID" value="NZ_JANUEG010000014.1"/>
</dbReference>
<comment type="similarity">
    <text evidence="9">Belongs to the SecE/SEC61-gamma family.</text>
</comment>
<keyword evidence="4 9" id="KW-0812">Transmembrane</keyword>
<gene>
    <name evidence="9" type="primary">secE</name>
    <name evidence="10" type="ORF">ABB28_17145</name>
</gene>